<dbReference type="CDD" id="cd06267">
    <property type="entry name" value="PBP1_LacI_sugar_binding-like"/>
    <property type="match status" value="1"/>
</dbReference>
<protein>
    <submittedName>
        <fullName evidence="5">LacI family DNA-binding transcriptional regulator</fullName>
    </submittedName>
</protein>
<keyword evidence="2 5" id="KW-0238">DNA-binding</keyword>
<dbReference type="GO" id="GO:0003677">
    <property type="term" value="F:DNA binding"/>
    <property type="evidence" value="ECO:0007669"/>
    <property type="project" value="UniProtKB-KW"/>
</dbReference>
<feature type="domain" description="HTH lacI-type" evidence="4">
    <location>
        <begin position="6"/>
        <end position="60"/>
    </location>
</feature>
<dbReference type="InterPro" id="IPR000843">
    <property type="entry name" value="HTH_LacI"/>
</dbReference>
<evidence type="ECO:0000256" key="3">
    <source>
        <dbReference type="ARBA" id="ARBA00023163"/>
    </source>
</evidence>
<evidence type="ECO:0000256" key="1">
    <source>
        <dbReference type="ARBA" id="ARBA00023015"/>
    </source>
</evidence>
<keyword evidence="3" id="KW-0804">Transcription</keyword>
<dbReference type="Gene3D" id="1.10.260.40">
    <property type="entry name" value="lambda repressor-like DNA-binding domains"/>
    <property type="match status" value="1"/>
</dbReference>
<evidence type="ECO:0000259" key="4">
    <source>
        <dbReference type="PROSITE" id="PS50932"/>
    </source>
</evidence>
<dbReference type="SUPFAM" id="SSF53822">
    <property type="entry name" value="Periplasmic binding protein-like I"/>
    <property type="match status" value="1"/>
</dbReference>
<reference evidence="5" key="1">
    <citation type="submission" date="2023-06" db="EMBL/GenBank/DDBJ databases">
        <title>Genomic of Agaribacillus aureum.</title>
        <authorList>
            <person name="Wang G."/>
        </authorList>
    </citation>
    <scope>NUCLEOTIDE SEQUENCE</scope>
    <source>
        <strain evidence="5">BMA12</strain>
    </source>
</reference>
<dbReference type="PANTHER" id="PTHR30146">
    <property type="entry name" value="LACI-RELATED TRANSCRIPTIONAL REPRESSOR"/>
    <property type="match status" value="1"/>
</dbReference>
<dbReference type="Gene3D" id="3.40.50.2300">
    <property type="match status" value="2"/>
</dbReference>
<evidence type="ECO:0000313" key="5">
    <source>
        <dbReference type="EMBL" id="MDN5211701.1"/>
    </source>
</evidence>
<dbReference type="PROSITE" id="PS50932">
    <property type="entry name" value="HTH_LACI_2"/>
    <property type="match status" value="1"/>
</dbReference>
<dbReference type="PANTHER" id="PTHR30146:SF109">
    <property type="entry name" value="HTH-TYPE TRANSCRIPTIONAL REGULATOR GALS"/>
    <property type="match status" value="1"/>
</dbReference>
<accession>A0ABT8L5H6</accession>
<dbReference type="SUPFAM" id="SSF47413">
    <property type="entry name" value="lambda repressor-like DNA-binding domains"/>
    <property type="match status" value="1"/>
</dbReference>
<keyword evidence="6" id="KW-1185">Reference proteome</keyword>
<gene>
    <name evidence="5" type="ORF">QQ020_06555</name>
</gene>
<comment type="caution">
    <text evidence="5">The sequence shown here is derived from an EMBL/GenBank/DDBJ whole genome shotgun (WGS) entry which is preliminary data.</text>
</comment>
<dbReference type="EMBL" id="JAUJEB010000001">
    <property type="protein sequence ID" value="MDN5211701.1"/>
    <property type="molecule type" value="Genomic_DNA"/>
</dbReference>
<dbReference type="CDD" id="cd01392">
    <property type="entry name" value="HTH_LacI"/>
    <property type="match status" value="1"/>
</dbReference>
<dbReference type="InterPro" id="IPR001761">
    <property type="entry name" value="Peripla_BP/Lac1_sug-bd_dom"/>
</dbReference>
<evidence type="ECO:0000256" key="2">
    <source>
        <dbReference type="ARBA" id="ARBA00023125"/>
    </source>
</evidence>
<dbReference type="Proteomes" id="UP001172083">
    <property type="component" value="Unassembled WGS sequence"/>
</dbReference>
<dbReference type="Pfam" id="PF00356">
    <property type="entry name" value="LacI"/>
    <property type="match status" value="1"/>
</dbReference>
<dbReference type="Pfam" id="PF00532">
    <property type="entry name" value="Peripla_BP_1"/>
    <property type="match status" value="1"/>
</dbReference>
<dbReference type="InterPro" id="IPR028082">
    <property type="entry name" value="Peripla_BP_I"/>
</dbReference>
<sequence length="342" mass="38185">MKKKKVSIYDIANRLEISSSTVSRALNDHARISEKTKLAVRRVAKELGFEKNHLASGLITNKSFTISIIVPAVNRNFFASAITGIEKVASENGYTVLICQSHDQYEREVKLIDTLIINRVDGIIASLAINTEEFDHFRKAKNAGIPVVFFDRVCHEIEDTFKIVVNDFNGAYLATRHLAEQGFKRIAHIGGYQSQNIFRERLAGYKKGLSEFNLPFDEGLVRYCALNTDDGTKLTEELLQLKPRPDAIFCANNLTAISALAYAMDHNIKVPEALGIVGFSEETVSSLLKPAITSIRQPSEQMGKLAAQKLLEEIDAESSDNMDYTEIELRTELIVRASSKLE</sequence>
<name>A0ABT8L5H6_9BACT</name>
<organism evidence="5 6">
    <name type="scientific">Agaribacillus aureus</name>
    <dbReference type="NCBI Taxonomy" id="3051825"/>
    <lineage>
        <taxon>Bacteria</taxon>
        <taxon>Pseudomonadati</taxon>
        <taxon>Bacteroidota</taxon>
        <taxon>Cytophagia</taxon>
        <taxon>Cytophagales</taxon>
        <taxon>Splendidivirgaceae</taxon>
        <taxon>Agaribacillus</taxon>
    </lineage>
</organism>
<dbReference type="InterPro" id="IPR010982">
    <property type="entry name" value="Lambda_DNA-bd_dom_sf"/>
</dbReference>
<dbReference type="SMART" id="SM00354">
    <property type="entry name" value="HTH_LACI"/>
    <property type="match status" value="1"/>
</dbReference>
<keyword evidence="1" id="KW-0805">Transcription regulation</keyword>
<dbReference type="RefSeq" id="WP_346757030.1">
    <property type="nucleotide sequence ID" value="NZ_JAUJEB010000001.1"/>
</dbReference>
<proteinExistence type="predicted"/>
<evidence type="ECO:0000313" key="6">
    <source>
        <dbReference type="Proteomes" id="UP001172083"/>
    </source>
</evidence>